<name>A0ABS8XJ13_9BURK</name>
<dbReference type="RefSeq" id="WP_233394062.1">
    <property type="nucleotide sequence ID" value="NZ_JAJTWT010000009.1"/>
</dbReference>
<gene>
    <name evidence="3" type="ORF">LXT12_20015</name>
</gene>
<evidence type="ECO:0000256" key="2">
    <source>
        <dbReference type="SAM" id="Phobius"/>
    </source>
</evidence>
<proteinExistence type="predicted"/>
<organism evidence="3 4">
    <name type="scientific">Pelomonas caseinilytica</name>
    <dbReference type="NCBI Taxonomy" id="2906763"/>
    <lineage>
        <taxon>Bacteria</taxon>
        <taxon>Pseudomonadati</taxon>
        <taxon>Pseudomonadota</taxon>
        <taxon>Betaproteobacteria</taxon>
        <taxon>Burkholderiales</taxon>
        <taxon>Sphaerotilaceae</taxon>
        <taxon>Roseateles</taxon>
    </lineage>
</organism>
<feature type="compositionally biased region" description="Low complexity" evidence="1">
    <location>
        <begin position="129"/>
        <end position="145"/>
    </location>
</feature>
<feature type="compositionally biased region" description="Basic and acidic residues" evidence="1">
    <location>
        <begin position="146"/>
        <end position="163"/>
    </location>
</feature>
<evidence type="ECO:0000256" key="1">
    <source>
        <dbReference type="SAM" id="MobiDB-lite"/>
    </source>
</evidence>
<comment type="caution">
    <text evidence="3">The sequence shown here is derived from an EMBL/GenBank/DDBJ whole genome shotgun (WGS) entry which is preliminary data.</text>
</comment>
<keyword evidence="2" id="KW-0472">Membrane</keyword>
<accession>A0ABS8XJ13</accession>
<protein>
    <submittedName>
        <fullName evidence="3">Uncharacterized protein</fullName>
    </submittedName>
</protein>
<keyword evidence="2" id="KW-0812">Transmembrane</keyword>
<sequence>MQFPKSVHADGWHAHMPDQRPLPPIPIVTHDRGDDAGASHAHRRLHVLAIGVVALGALAASAGLDIMGDPRPFDVRLSTAMHDAGDTLRQWQGQLSRGLQVSLRAVADGSRSGQAGQERPADEIDGQLAGSAQATVVAQVQPQAEAADRQQPVRRDLAPRPAR</sequence>
<keyword evidence="2" id="KW-1133">Transmembrane helix</keyword>
<reference evidence="3 4" key="1">
    <citation type="submission" date="2021-12" db="EMBL/GenBank/DDBJ databases">
        <title>Genome seq of p7.</title>
        <authorList>
            <person name="Seo T."/>
        </authorList>
    </citation>
    <scope>NUCLEOTIDE SEQUENCE [LARGE SCALE GENOMIC DNA]</scope>
    <source>
        <strain evidence="3 4">P7</strain>
    </source>
</reference>
<evidence type="ECO:0000313" key="3">
    <source>
        <dbReference type="EMBL" id="MCE4539542.1"/>
    </source>
</evidence>
<keyword evidence="4" id="KW-1185">Reference proteome</keyword>
<evidence type="ECO:0000313" key="4">
    <source>
        <dbReference type="Proteomes" id="UP001201463"/>
    </source>
</evidence>
<dbReference type="Proteomes" id="UP001201463">
    <property type="component" value="Unassembled WGS sequence"/>
</dbReference>
<feature type="region of interest" description="Disordered" evidence="1">
    <location>
        <begin position="108"/>
        <end position="163"/>
    </location>
</feature>
<dbReference type="EMBL" id="JAJTWT010000009">
    <property type="protein sequence ID" value="MCE4539542.1"/>
    <property type="molecule type" value="Genomic_DNA"/>
</dbReference>
<feature type="transmembrane region" description="Helical" evidence="2">
    <location>
        <begin position="45"/>
        <end position="67"/>
    </location>
</feature>